<evidence type="ECO:0000313" key="13">
    <source>
        <dbReference type="Proteomes" id="UP000816034"/>
    </source>
</evidence>
<evidence type="ECO:0000256" key="6">
    <source>
        <dbReference type="ARBA" id="ARBA00022840"/>
    </source>
</evidence>
<dbReference type="EC" id="2.7.11.1" evidence="1"/>
<name>A0AA88GH82_NAELO</name>
<dbReference type="GO" id="GO:0004842">
    <property type="term" value="F:ubiquitin-protein transferase activity"/>
    <property type="evidence" value="ECO:0007669"/>
    <property type="project" value="InterPro"/>
</dbReference>
<comment type="caution">
    <text evidence="12">The sequence shown here is derived from an EMBL/GenBank/DDBJ whole genome shotgun (WGS) entry which is preliminary data.</text>
</comment>
<dbReference type="Pfam" id="PF00023">
    <property type="entry name" value="Ank"/>
    <property type="match status" value="1"/>
</dbReference>
<dbReference type="SUPFAM" id="SSF56204">
    <property type="entry name" value="Hect, E3 ligase catalytic domain"/>
    <property type="match status" value="1"/>
</dbReference>
<keyword evidence="5" id="KW-0418">Kinase</keyword>
<evidence type="ECO:0000313" key="12">
    <source>
        <dbReference type="EMBL" id="KAG2374818.1"/>
    </source>
</evidence>
<dbReference type="GO" id="GO:0005524">
    <property type="term" value="F:ATP binding"/>
    <property type="evidence" value="ECO:0007669"/>
    <property type="project" value="UniProtKB-KW"/>
</dbReference>
<dbReference type="InterPro" id="IPR035983">
    <property type="entry name" value="Hect_E3_ubiquitin_ligase"/>
</dbReference>
<dbReference type="RefSeq" id="XP_044543992.1">
    <property type="nucleotide sequence ID" value="XM_044685934.1"/>
</dbReference>
<evidence type="ECO:0000256" key="4">
    <source>
        <dbReference type="ARBA" id="ARBA00022741"/>
    </source>
</evidence>
<dbReference type="PANTHER" id="PTHR43671">
    <property type="entry name" value="SERINE/THREONINE-PROTEIN KINASE NEK"/>
    <property type="match status" value="1"/>
</dbReference>
<evidence type="ECO:0000259" key="11">
    <source>
        <dbReference type="PROSITE" id="PS50011"/>
    </source>
</evidence>
<keyword evidence="13" id="KW-1185">Reference proteome</keyword>
<dbReference type="PROSITE" id="PS50011">
    <property type="entry name" value="PROTEIN_KINASE_DOM"/>
    <property type="match status" value="1"/>
</dbReference>
<feature type="domain" description="Protein kinase" evidence="11">
    <location>
        <begin position="616"/>
        <end position="875"/>
    </location>
</feature>
<evidence type="ECO:0000256" key="8">
    <source>
        <dbReference type="ARBA" id="ARBA00048679"/>
    </source>
</evidence>
<proteinExistence type="predicted"/>
<dbReference type="InterPro" id="IPR011009">
    <property type="entry name" value="Kinase-like_dom_sf"/>
</dbReference>
<reference evidence="12 13" key="1">
    <citation type="journal article" date="2018" name="BMC Genomics">
        <title>The genome of Naegleria lovaniensis, the basis for a comparative approach to unravel pathogenicity factors of the human pathogenic amoeba N. fowleri.</title>
        <authorList>
            <person name="Liechti N."/>
            <person name="Schurch N."/>
            <person name="Bruggmann R."/>
            <person name="Wittwer M."/>
        </authorList>
    </citation>
    <scope>NUCLEOTIDE SEQUENCE [LARGE SCALE GENOMIC DNA]</scope>
    <source>
        <strain evidence="12 13">ATCC 30569</strain>
    </source>
</reference>
<feature type="coiled-coil region" evidence="9">
    <location>
        <begin position="233"/>
        <end position="338"/>
    </location>
</feature>
<evidence type="ECO:0000256" key="5">
    <source>
        <dbReference type="ARBA" id="ARBA00022777"/>
    </source>
</evidence>
<dbReference type="Pfam" id="PF13637">
    <property type="entry name" value="Ank_4"/>
    <property type="match status" value="1"/>
</dbReference>
<gene>
    <name evidence="12" type="ORF">C9374_010395</name>
</gene>
<feature type="region of interest" description="Disordered" evidence="10">
    <location>
        <begin position="181"/>
        <end position="205"/>
    </location>
</feature>
<feature type="compositionally biased region" description="Low complexity" evidence="10">
    <location>
        <begin position="189"/>
        <end position="205"/>
    </location>
</feature>
<keyword evidence="9" id="KW-0175">Coiled coil</keyword>
<dbReference type="PANTHER" id="PTHR43671:SF98">
    <property type="entry name" value="SERINE_THREONINE-PROTEIN KINASE NEK11"/>
    <property type="match status" value="1"/>
</dbReference>
<dbReference type="GeneID" id="68102849"/>
<feature type="coiled-coil region" evidence="9">
    <location>
        <begin position="375"/>
        <end position="445"/>
    </location>
</feature>
<evidence type="ECO:0000256" key="10">
    <source>
        <dbReference type="SAM" id="MobiDB-lite"/>
    </source>
</evidence>
<protein>
    <recommendedName>
        <fullName evidence="1">non-specific serine/threonine protein kinase</fullName>
        <ecNumber evidence="1">2.7.11.1</ecNumber>
    </recommendedName>
</protein>
<dbReference type="InterPro" id="IPR036770">
    <property type="entry name" value="Ankyrin_rpt-contain_sf"/>
</dbReference>
<evidence type="ECO:0000256" key="1">
    <source>
        <dbReference type="ARBA" id="ARBA00012513"/>
    </source>
</evidence>
<dbReference type="InterPro" id="IPR002110">
    <property type="entry name" value="Ankyrin_rpt"/>
</dbReference>
<dbReference type="SMART" id="SM00220">
    <property type="entry name" value="S_TKc"/>
    <property type="match status" value="1"/>
</dbReference>
<keyword evidence="6" id="KW-0067">ATP-binding</keyword>
<dbReference type="InterPro" id="IPR008271">
    <property type="entry name" value="Ser/Thr_kinase_AS"/>
</dbReference>
<dbReference type="Gene3D" id="3.90.1750.10">
    <property type="entry name" value="Hect, E3 ligase catalytic domains"/>
    <property type="match status" value="1"/>
</dbReference>
<accession>A0AA88GH82</accession>
<dbReference type="Pfam" id="PF00069">
    <property type="entry name" value="Pkinase"/>
    <property type="match status" value="1"/>
</dbReference>
<dbReference type="SUPFAM" id="SSF56112">
    <property type="entry name" value="Protein kinase-like (PK-like)"/>
    <property type="match status" value="1"/>
</dbReference>
<evidence type="ECO:0000256" key="7">
    <source>
        <dbReference type="ARBA" id="ARBA00047899"/>
    </source>
</evidence>
<keyword evidence="3" id="KW-0808">Transferase</keyword>
<dbReference type="PROSITE" id="PS00108">
    <property type="entry name" value="PROTEIN_KINASE_ST"/>
    <property type="match status" value="1"/>
</dbReference>
<sequence length="1341" mass="156416">MSNRQQRSEMIDRAFKAIKDGDLNKLRGMDLHPIINEKKNGCTMLCDACYYGHFEIVKLLLNVDGIDVNLKDGGVSIIELIFKIHSFQKTPLFIACEKGDLEIVKLLLSVDGIDVNLKDGGVSIIELIFKIHSFQKTPLYIACKNGYLEIMKLLLAHNDIQIDEDTQQVAQSNNINLQQLQTQARQTVSNSNHSSTTMISNNNNTMRSPSLSFLQMFQTSNEIRSNNPSTSSAPRTSDNLDEWKERNKKLEEQVKSLEMKLSKMQSEHTQQRDQWNHMISEHEQTINTLLKQISQNETDLKRVVDEKQQQMKTFEVEMKKLQSNLNQVVHEKNQLQQQQQGSDIDSFIQRLMNEIKNDSISNSHIPEDIQVKRSIEKIEQKLNECEQSLSRLVLNDQQCLVISQSEPTVDYNSVNELVQKRNNLRDELSKEYEKYNRVLNKMTILATKKKLIAAYNASKNETTDEDKMLSLSMRQLSYKSIYLQNLIKEKKEIENLYQQLKELKLTIGKSESEIAKITLDLQYSDDLTEHQWSHLEEKQDKLRSNLNTLNDKFSELKTLLMSHVQQHPEVIVELDKILSASQRKFNVQRAATPSQKFQKWASSKNILLHGASFKHYHQIESLHNGLSNAYLMKKDNQHVVLKEIAFGESTYHLIINELTNIIRLGKCDRIVKVNGVFVEPGMPHVYIEMPYYPNGNLRNYIMTLKSHQPHERRETMRRLMRSIVETIYYMHSKDIIHRDLKSDNILVDKNGNAVIADFGSSKKLHALLTNKSIGIGTENYMAPEVRHSAPNEKSDIWSLGVTMLECWYYLENKKQRYDPRDSIIQYSGENKVHLPTPEEDDEHGKLLMEMLNLIFNYEEPHQRPSAMELLKENYFTKGLTEMLEHQGIQLSTPESRIQQWIHTLNELRKIMKNQVGKNLTRLTINRTRLLEQISSNLYSIFFNSQHNPTTFDQYLKLYTSFQVKYENDETGMESGIDQGALTNELFTKYFPECLKNEKLFTRSETQSVENYILSSSEENISEEEEQMLVVFGFLLKKVLLECDERSLYLPINDFILKYLIYDASISNDVTIDESNRDRELLIVTCQLKKPLKDQISYWKHFVSQYDSQCCENILEMKRYTSNEDLQFIEESFSNDLFYSPNSQSIDKKEMAVNMEHVDEYIIHSLRKTLFSPIQRRKLKLISKGFQWYSIQQLRNVVSNSSQQQVKSLLTQNKDWFMESKLTVMELKLLLNGQSYIDASMLLNEMDFSQLSPQIEENFRKVIQTLNVTQLRQLLIWMTSLSSIPLMGLPKKIVLKESNKFASHACITVLHFEVLNEKDYEEFSSQFLNMLKWSEDATQEDR</sequence>
<dbReference type="InterPro" id="IPR050660">
    <property type="entry name" value="NEK_Ser/Thr_kinase"/>
</dbReference>
<dbReference type="Gene3D" id="1.25.40.20">
    <property type="entry name" value="Ankyrin repeat-containing domain"/>
    <property type="match status" value="1"/>
</dbReference>
<comment type="catalytic activity">
    <reaction evidence="7">
        <text>L-threonyl-[protein] + ATP = O-phospho-L-threonyl-[protein] + ADP + H(+)</text>
        <dbReference type="Rhea" id="RHEA:46608"/>
        <dbReference type="Rhea" id="RHEA-COMP:11060"/>
        <dbReference type="Rhea" id="RHEA-COMP:11605"/>
        <dbReference type="ChEBI" id="CHEBI:15378"/>
        <dbReference type="ChEBI" id="CHEBI:30013"/>
        <dbReference type="ChEBI" id="CHEBI:30616"/>
        <dbReference type="ChEBI" id="CHEBI:61977"/>
        <dbReference type="ChEBI" id="CHEBI:456216"/>
        <dbReference type="EC" id="2.7.11.1"/>
    </reaction>
</comment>
<keyword evidence="2" id="KW-0723">Serine/threonine-protein kinase</keyword>
<dbReference type="InterPro" id="IPR000719">
    <property type="entry name" value="Prot_kinase_dom"/>
</dbReference>
<dbReference type="Proteomes" id="UP000816034">
    <property type="component" value="Unassembled WGS sequence"/>
</dbReference>
<evidence type="ECO:0000256" key="9">
    <source>
        <dbReference type="SAM" id="Coils"/>
    </source>
</evidence>
<comment type="catalytic activity">
    <reaction evidence="8">
        <text>L-seryl-[protein] + ATP = O-phospho-L-seryl-[protein] + ADP + H(+)</text>
        <dbReference type="Rhea" id="RHEA:17989"/>
        <dbReference type="Rhea" id="RHEA-COMP:9863"/>
        <dbReference type="Rhea" id="RHEA-COMP:11604"/>
        <dbReference type="ChEBI" id="CHEBI:15378"/>
        <dbReference type="ChEBI" id="CHEBI:29999"/>
        <dbReference type="ChEBI" id="CHEBI:30616"/>
        <dbReference type="ChEBI" id="CHEBI:83421"/>
        <dbReference type="ChEBI" id="CHEBI:456216"/>
        <dbReference type="EC" id="2.7.11.1"/>
    </reaction>
</comment>
<keyword evidence="4" id="KW-0547">Nucleotide-binding</keyword>
<dbReference type="Gene3D" id="1.10.510.10">
    <property type="entry name" value="Transferase(Phosphotransferase) domain 1"/>
    <property type="match status" value="1"/>
</dbReference>
<evidence type="ECO:0000256" key="2">
    <source>
        <dbReference type="ARBA" id="ARBA00022527"/>
    </source>
</evidence>
<dbReference type="SUPFAM" id="SSF48403">
    <property type="entry name" value="Ankyrin repeat"/>
    <property type="match status" value="1"/>
</dbReference>
<dbReference type="SMART" id="SM00248">
    <property type="entry name" value="ANK"/>
    <property type="match status" value="3"/>
</dbReference>
<dbReference type="EMBL" id="PYSW02000042">
    <property type="protein sequence ID" value="KAG2374818.1"/>
    <property type="molecule type" value="Genomic_DNA"/>
</dbReference>
<dbReference type="GO" id="GO:0004674">
    <property type="term" value="F:protein serine/threonine kinase activity"/>
    <property type="evidence" value="ECO:0007669"/>
    <property type="project" value="UniProtKB-KW"/>
</dbReference>
<dbReference type="CDD" id="cd00180">
    <property type="entry name" value="PKc"/>
    <property type="match status" value="1"/>
</dbReference>
<evidence type="ECO:0000256" key="3">
    <source>
        <dbReference type="ARBA" id="ARBA00022679"/>
    </source>
</evidence>
<feature type="coiled-coil region" evidence="9">
    <location>
        <begin position="483"/>
        <end position="513"/>
    </location>
</feature>
<organism evidence="12 13">
    <name type="scientific">Naegleria lovaniensis</name>
    <name type="common">Amoeba</name>
    <dbReference type="NCBI Taxonomy" id="51637"/>
    <lineage>
        <taxon>Eukaryota</taxon>
        <taxon>Discoba</taxon>
        <taxon>Heterolobosea</taxon>
        <taxon>Tetramitia</taxon>
        <taxon>Eutetramitia</taxon>
        <taxon>Vahlkampfiidae</taxon>
        <taxon>Naegleria</taxon>
    </lineage>
</organism>